<keyword evidence="7" id="KW-1185">Reference proteome</keyword>
<dbReference type="InterPro" id="IPR051453">
    <property type="entry name" value="MBL_Glyoxalase_II"/>
</dbReference>
<dbReference type="RefSeq" id="WP_209458407.1">
    <property type="nucleotide sequence ID" value="NZ_JAGGKC010000003.1"/>
</dbReference>
<dbReference type="SMART" id="SM00849">
    <property type="entry name" value="Lactamase_B"/>
    <property type="match status" value="1"/>
</dbReference>
<dbReference type="EMBL" id="JAGGKC010000003">
    <property type="protein sequence ID" value="MBP1918171.1"/>
    <property type="molecule type" value="Genomic_DNA"/>
</dbReference>
<evidence type="ECO:0000256" key="3">
    <source>
        <dbReference type="ARBA" id="ARBA00022801"/>
    </source>
</evidence>
<feature type="domain" description="Metallo-beta-lactamase" evidence="5">
    <location>
        <begin position="13"/>
        <end position="183"/>
    </location>
</feature>
<sequence>MLVIKRIVVGMYMENCYIAYDDESMDGFIVDPGEEPGAIIGYAEELKVKPKFVLLTHGHIDHVSALDDVCSHFGIRAYVSSEDKESMGTNTQVFGSTSAAMDIISDGDSIDFSGYGIKVIATPGHTRGGMCYLAGNSLFSGDTLFSGSIGRTDFPGGNFDDLIRSIKTKLMVLPDDTVVLPGHDRTTTIGRERKYNGYLA</sequence>
<dbReference type="InterPro" id="IPR001279">
    <property type="entry name" value="Metallo-B-lactamas"/>
</dbReference>
<evidence type="ECO:0000259" key="5">
    <source>
        <dbReference type="SMART" id="SM00849"/>
    </source>
</evidence>
<keyword evidence="2" id="KW-0479">Metal-binding</keyword>
<dbReference type="PANTHER" id="PTHR46233:SF3">
    <property type="entry name" value="HYDROXYACYLGLUTATHIONE HYDROLASE GLOC"/>
    <property type="match status" value="1"/>
</dbReference>
<accession>A0ABS4G0Z7</accession>
<dbReference type="PANTHER" id="PTHR46233">
    <property type="entry name" value="HYDROXYACYLGLUTATHIONE HYDROLASE GLOC"/>
    <property type="match status" value="1"/>
</dbReference>
<gene>
    <name evidence="6" type="ORF">J2Z34_000642</name>
</gene>
<protein>
    <submittedName>
        <fullName evidence="6">Glyoxylase-like metal-dependent hydrolase (Beta-lactamase superfamily II)</fullName>
    </submittedName>
</protein>
<dbReference type="SUPFAM" id="SSF56281">
    <property type="entry name" value="Metallo-hydrolase/oxidoreductase"/>
    <property type="match status" value="1"/>
</dbReference>
<evidence type="ECO:0000313" key="7">
    <source>
        <dbReference type="Proteomes" id="UP001519271"/>
    </source>
</evidence>
<evidence type="ECO:0000313" key="6">
    <source>
        <dbReference type="EMBL" id="MBP1918171.1"/>
    </source>
</evidence>
<dbReference type="Gene3D" id="3.60.15.10">
    <property type="entry name" value="Ribonuclease Z/Hydroxyacylglutathione hydrolase-like"/>
    <property type="match status" value="1"/>
</dbReference>
<keyword evidence="3" id="KW-0378">Hydrolase</keyword>
<comment type="caution">
    <text evidence="6">The sequence shown here is derived from an EMBL/GenBank/DDBJ whole genome shotgun (WGS) entry which is preliminary data.</text>
</comment>
<evidence type="ECO:0000256" key="4">
    <source>
        <dbReference type="ARBA" id="ARBA00022833"/>
    </source>
</evidence>
<evidence type="ECO:0000256" key="1">
    <source>
        <dbReference type="ARBA" id="ARBA00001947"/>
    </source>
</evidence>
<evidence type="ECO:0000256" key="2">
    <source>
        <dbReference type="ARBA" id="ARBA00022723"/>
    </source>
</evidence>
<organism evidence="6 7">
    <name type="scientific">Youngiibacter multivorans</name>
    <dbReference type="NCBI Taxonomy" id="937251"/>
    <lineage>
        <taxon>Bacteria</taxon>
        <taxon>Bacillati</taxon>
        <taxon>Bacillota</taxon>
        <taxon>Clostridia</taxon>
        <taxon>Eubacteriales</taxon>
        <taxon>Clostridiaceae</taxon>
        <taxon>Youngiibacter</taxon>
    </lineage>
</organism>
<dbReference type="Pfam" id="PF00753">
    <property type="entry name" value="Lactamase_B"/>
    <property type="match status" value="1"/>
</dbReference>
<keyword evidence="4" id="KW-0862">Zinc</keyword>
<comment type="cofactor">
    <cofactor evidence="1">
        <name>Zn(2+)</name>
        <dbReference type="ChEBI" id="CHEBI:29105"/>
    </cofactor>
</comment>
<dbReference type="CDD" id="cd06262">
    <property type="entry name" value="metallo-hydrolase-like_MBL-fold"/>
    <property type="match status" value="1"/>
</dbReference>
<reference evidence="6 7" key="1">
    <citation type="submission" date="2021-03" db="EMBL/GenBank/DDBJ databases">
        <title>Genomic Encyclopedia of Type Strains, Phase IV (KMG-IV): sequencing the most valuable type-strain genomes for metagenomic binning, comparative biology and taxonomic classification.</title>
        <authorList>
            <person name="Goeker M."/>
        </authorList>
    </citation>
    <scope>NUCLEOTIDE SEQUENCE [LARGE SCALE GENOMIC DNA]</scope>
    <source>
        <strain evidence="6 7">DSM 6139</strain>
    </source>
</reference>
<name>A0ABS4G0Z7_9CLOT</name>
<dbReference type="Proteomes" id="UP001519271">
    <property type="component" value="Unassembled WGS sequence"/>
</dbReference>
<proteinExistence type="predicted"/>
<dbReference type="InterPro" id="IPR036866">
    <property type="entry name" value="RibonucZ/Hydroxyglut_hydro"/>
</dbReference>